<dbReference type="Proteomes" id="UP000886217">
    <property type="component" value="Unassembled WGS sequence"/>
</dbReference>
<comment type="caution">
    <text evidence="1">The sequence shown here is derived from an EMBL/GenBank/DDBJ whole genome shotgun (WGS) entry which is preliminary data.</text>
</comment>
<organism evidence="1">
    <name type="scientific">Thermococcus litoralis</name>
    <dbReference type="NCBI Taxonomy" id="2265"/>
    <lineage>
        <taxon>Archaea</taxon>
        <taxon>Methanobacteriati</taxon>
        <taxon>Methanobacteriota</taxon>
        <taxon>Thermococci</taxon>
        <taxon>Thermococcales</taxon>
        <taxon>Thermococcaceae</taxon>
        <taxon>Thermococcus</taxon>
    </lineage>
</organism>
<evidence type="ECO:0000313" key="1">
    <source>
        <dbReference type="EMBL" id="HHH99959.1"/>
    </source>
</evidence>
<sequence>MDSALREEEQSPAVSFNLAQRPETTIVFDCFNVGFIELDSPAVYKGILDGIKQQPRITGAVLNGAILLDYSGLSGSNPECRQKSSKEGSSASNLEVDTMNMNVVNGIIPEIDPIEWDELWVEEIRINTIPTLFTK</sequence>
<dbReference type="EMBL" id="DRTU01000024">
    <property type="protein sequence ID" value="HHH99959.1"/>
    <property type="molecule type" value="Genomic_DNA"/>
</dbReference>
<gene>
    <name evidence="1" type="ORF">ENL40_00510</name>
</gene>
<dbReference type="AlphaFoldDB" id="A0A7C5JXN7"/>
<name>A0A7C5JXN7_THELI</name>
<proteinExistence type="predicted"/>
<reference evidence="1" key="1">
    <citation type="journal article" date="2020" name="mSystems">
        <title>Genome- and Community-Level Interaction Insights into Carbon Utilization and Element Cycling Functions of Hydrothermarchaeota in Hydrothermal Sediment.</title>
        <authorList>
            <person name="Zhou Z."/>
            <person name="Liu Y."/>
            <person name="Xu W."/>
            <person name="Pan J."/>
            <person name="Luo Z.H."/>
            <person name="Li M."/>
        </authorList>
    </citation>
    <scope>NUCLEOTIDE SEQUENCE [LARGE SCALE GENOMIC DNA]</scope>
    <source>
        <strain evidence="1">HyVt-93</strain>
    </source>
</reference>
<accession>A0A7C5JXN7</accession>
<protein>
    <submittedName>
        <fullName evidence="1">Uncharacterized protein</fullName>
    </submittedName>
</protein>